<dbReference type="PROSITE" id="PS51671">
    <property type="entry name" value="ACT"/>
    <property type="match status" value="1"/>
</dbReference>
<evidence type="ECO:0000256" key="12">
    <source>
        <dbReference type="RuleBase" id="RU366059"/>
    </source>
</evidence>
<dbReference type="InterPro" id="IPR045865">
    <property type="entry name" value="ACT-like_dom_sf"/>
</dbReference>
<evidence type="ECO:0000313" key="14">
    <source>
        <dbReference type="EMBL" id="HIZ75863.1"/>
    </source>
</evidence>
<reference evidence="14" key="1">
    <citation type="journal article" date="2021" name="PeerJ">
        <title>Extensive microbial diversity within the chicken gut microbiome revealed by metagenomics and culture.</title>
        <authorList>
            <person name="Gilroy R."/>
            <person name="Ravi A."/>
            <person name="Getino M."/>
            <person name="Pursley I."/>
            <person name="Horton D.L."/>
            <person name="Alikhan N.F."/>
            <person name="Baker D."/>
            <person name="Gharbi K."/>
            <person name="Hall N."/>
            <person name="Watson M."/>
            <person name="Adriaenssens E.M."/>
            <person name="Foster-Nyarko E."/>
            <person name="Jarju S."/>
            <person name="Secka A."/>
            <person name="Antonio M."/>
            <person name="Oren A."/>
            <person name="Chaudhuri R.R."/>
            <person name="La Ragione R."/>
            <person name="Hildebrand F."/>
            <person name="Pallen M.J."/>
        </authorList>
    </citation>
    <scope>NUCLEOTIDE SEQUENCE</scope>
    <source>
        <strain evidence="14">CHK196-3914</strain>
    </source>
</reference>
<evidence type="ECO:0000256" key="7">
    <source>
        <dbReference type="ARBA" id="ARBA00023004"/>
    </source>
</evidence>
<evidence type="ECO:0000256" key="3">
    <source>
        <dbReference type="ARBA" id="ARBA00008636"/>
    </source>
</evidence>
<evidence type="ECO:0000313" key="15">
    <source>
        <dbReference type="Proteomes" id="UP000824116"/>
    </source>
</evidence>
<dbReference type="PIRSF" id="PIRSF036692">
    <property type="entry name" value="SDH_B"/>
    <property type="match status" value="1"/>
</dbReference>
<keyword evidence="8 11" id="KW-0411">Iron-sulfur</keyword>
<keyword evidence="9 11" id="KW-0456">Lyase</keyword>
<dbReference type="Gene3D" id="3.30.70.260">
    <property type="match status" value="1"/>
</dbReference>
<proteinExistence type="inferred from homology"/>
<sequence>MSFISVFDVLGPNMIGPSSSHTAGAAAIALLARKMMNRDLVRVDFTLYGSFARTYRGHGTDRALLGGIMGFSTDDRRIPDSFSIAEERGLVYSFTVNDRETEIHPNTVDIRMEDSEGHVLTVRGESIGGGKVRITRIDQVEVDFSGEYSTLIVVQQDKPGVVAHITRCLSEKNVNIAYMKLYREEKGSTAYSIVESDDLLPDEAIQRIRENRYVRDVMLIQTQKEA</sequence>
<evidence type="ECO:0000256" key="4">
    <source>
        <dbReference type="ARBA" id="ARBA00022432"/>
    </source>
</evidence>
<keyword evidence="5 11" id="KW-0004">4Fe-4S</keyword>
<dbReference type="InterPro" id="IPR005131">
    <property type="entry name" value="Ser_deHydtase_bsu"/>
</dbReference>
<name>A0A9D2K320_9FIRM</name>
<evidence type="ECO:0000256" key="8">
    <source>
        <dbReference type="ARBA" id="ARBA00023014"/>
    </source>
</evidence>
<dbReference type="PANTHER" id="PTHR30182">
    <property type="entry name" value="L-SERINE DEHYDRATASE"/>
    <property type="match status" value="1"/>
</dbReference>
<dbReference type="EMBL" id="DXAY01000267">
    <property type="protein sequence ID" value="HIZ75863.1"/>
    <property type="molecule type" value="Genomic_DNA"/>
</dbReference>
<dbReference type="InterPro" id="IPR004643">
    <property type="entry name" value="Fe-S_L-Ser_bsu"/>
</dbReference>
<evidence type="ECO:0000256" key="2">
    <source>
        <dbReference type="ARBA" id="ARBA00004742"/>
    </source>
</evidence>
<dbReference type="GO" id="GO:0051539">
    <property type="term" value="F:4 iron, 4 sulfur cluster binding"/>
    <property type="evidence" value="ECO:0007669"/>
    <property type="project" value="UniProtKB-UniRule"/>
</dbReference>
<evidence type="ECO:0000256" key="6">
    <source>
        <dbReference type="ARBA" id="ARBA00022723"/>
    </source>
</evidence>
<reference evidence="14" key="2">
    <citation type="submission" date="2021-04" db="EMBL/GenBank/DDBJ databases">
        <authorList>
            <person name="Gilroy R."/>
        </authorList>
    </citation>
    <scope>NUCLEOTIDE SEQUENCE</scope>
    <source>
        <strain evidence="14">CHK196-3914</strain>
    </source>
</reference>
<dbReference type="AlphaFoldDB" id="A0A9D2K320"/>
<comment type="caution">
    <text evidence="14">The sequence shown here is derived from an EMBL/GenBank/DDBJ whole genome shotgun (WGS) entry which is preliminary data.</text>
</comment>
<dbReference type="CDD" id="cd04903">
    <property type="entry name" value="ACT_LSD"/>
    <property type="match status" value="1"/>
</dbReference>
<dbReference type="SUPFAM" id="SSF143548">
    <property type="entry name" value="Serine metabolism enzymes domain"/>
    <property type="match status" value="1"/>
</dbReference>
<keyword evidence="4 11" id="KW-0312">Gluconeogenesis</keyword>
<comment type="pathway">
    <text evidence="2 11">Carbohydrate biosynthesis; gluconeogenesis.</text>
</comment>
<dbReference type="InterPro" id="IPR051318">
    <property type="entry name" value="Fe-S_L-Ser"/>
</dbReference>
<evidence type="ECO:0000256" key="11">
    <source>
        <dbReference type="PIRNR" id="PIRNR036692"/>
    </source>
</evidence>
<evidence type="ECO:0000256" key="9">
    <source>
        <dbReference type="ARBA" id="ARBA00023239"/>
    </source>
</evidence>
<gene>
    <name evidence="14" type="primary">sdaAB</name>
    <name evidence="14" type="ORF">H9723_11590</name>
</gene>
<dbReference type="InterPro" id="IPR002912">
    <property type="entry name" value="ACT_dom"/>
</dbReference>
<keyword evidence="6 11" id="KW-0479">Metal-binding</keyword>
<evidence type="ECO:0000259" key="13">
    <source>
        <dbReference type="PROSITE" id="PS51671"/>
    </source>
</evidence>
<dbReference type="Proteomes" id="UP000824116">
    <property type="component" value="Unassembled WGS sequence"/>
</dbReference>
<organism evidence="14 15">
    <name type="scientific">Candidatus Mediterraneibacter stercoravium</name>
    <dbReference type="NCBI Taxonomy" id="2838685"/>
    <lineage>
        <taxon>Bacteria</taxon>
        <taxon>Bacillati</taxon>
        <taxon>Bacillota</taxon>
        <taxon>Clostridia</taxon>
        <taxon>Lachnospirales</taxon>
        <taxon>Lachnospiraceae</taxon>
        <taxon>Mediterraneibacter</taxon>
    </lineage>
</organism>
<dbReference type="Pfam" id="PF03315">
    <property type="entry name" value="SDH_beta"/>
    <property type="match status" value="1"/>
</dbReference>
<evidence type="ECO:0000256" key="1">
    <source>
        <dbReference type="ARBA" id="ARBA00001966"/>
    </source>
</evidence>
<dbReference type="PANTHER" id="PTHR30182:SF12">
    <property type="entry name" value="L-SERINE DEHYDRATASE, BETA CHAIN-RELATED"/>
    <property type="match status" value="1"/>
</dbReference>
<comment type="similarity">
    <text evidence="3 11 12">Belongs to the iron-sulfur dependent L-serine dehydratase family.</text>
</comment>
<protein>
    <recommendedName>
        <fullName evidence="11">L-serine deaminase</fullName>
    </recommendedName>
</protein>
<dbReference type="NCBIfam" id="TIGR00719">
    <property type="entry name" value="sda_beta"/>
    <property type="match status" value="1"/>
</dbReference>
<dbReference type="GO" id="GO:0046872">
    <property type="term" value="F:metal ion binding"/>
    <property type="evidence" value="ECO:0007669"/>
    <property type="project" value="UniProtKB-UniRule"/>
</dbReference>
<dbReference type="InterPro" id="IPR029009">
    <property type="entry name" value="ASB_dom_sf"/>
</dbReference>
<accession>A0A9D2K320</accession>
<feature type="domain" description="ACT" evidence="13">
    <location>
        <begin position="150"/>
        <end position="222"/>
    </location>
</feature>
<dbReference type="Gene3D" id="3.30.1330.90">
    <property type="entry name" value="D-3-phosphoglycerate dehydrogenase, domain 3"/>
    <property type="match status" value="1"/>
</dbReference>
<dbReference type="GO" id="GO:0003941">
    <property type="term" value="F:L-serine ammonia-lyase activity"/>
    <property type="evidence" value="ECO:0007669"/>
    <property type="project" value="UniProtKB-UniRule"/>
</dbReference>
<comment type="catalytic activity">
    <reaction evidence="10 11 12">
        <text>L-serine = pyruvate + NH4(+)</text>
        <dbReference type="Rhea" id="RHEA:19169"/>
        <dbReference type="ChEBI" id="CHEBI:15361"/>
        <dbReference type="ChEBI" id="CHEBI:28938"/>
        <dbReference type="ChEBI" id="CHEBI:33384"/>
        <dbReference type="EC" id="4.3.1.17"/>
    </reaction>
</comment>
<dbReference type="Pfam" id="PF01842">
    <property type="entry name" value="ACT"/>
    <property type="match status" value="1"/>
</dbReference>
<comment type="cofactor">
    <cofactor evidence="1 12">
        <name>[4Fe-4S] cluster</name>
        <dbReference type="ChEBI" id="CHEBI:49883"/>
    </cofactor>
</comment>
<dbReference type="SUPFAM" id="SSF55021">
    <property type="entry name" value="ACT-like"/>
    <property type="match status" value="1"/>
</dbReference>
<keyword evidence="7 11" id="KW-0408">Iron</keyword>
<evidence type="ECO:0000256" key="5">
    <source>
        <dbReference type="ARBA" id="ARBA00022485"/>
    </source>
</evidence>
<evidence type="ECO:0000256" key="10">
    <source>
        <dbReference type="ARBA" id="ARBA00049406"/>
    </source>
</evidence>
<dbReference type="GO" id="GO:0006094">
    <property type="term" value="P:gluconeogenesis"/>
    <property type="evidence" value="ECO:0007669"/>
    <property type="project" value="UniProtKB-UniRule"/>
</dbReference>